<dbReference type="PANTHER" id="PTHR20920">
    <property type="entry name" value="RPE-SPONDIN"/>
    <property type="match status" value="1"/>
</dbReference>
<dbReference type="InterPro" id="IPR044004">
    <property type="entry name" value="TSP1_spondin_dom"/>
</dbReference>
<evidence type="ECO:0000313" key="5">
    <source>
        <dbReference type="EMBL" id="KAG8226914.1"/>
    </source>
</evidence>
<dbReference type="InterPro" id="IPR039942">
    <property type="entry name" value="SBSPO"/>
</dbReference>
<proteinExistence type="predicted"/>
<dbReference type="InterPro" id="IPR036383">
    <property type="entry name" value="TSP1_rpt_sf"/>
</dbReference>
<protein>
    <recommendedName>
        <fullName evidence="4">Spondin-like TSP1 domain-containing protein</fullName>
    </recommendedName>
</protein>
<dbReference type="SMART" id="SM00209">
    <property type="entry name" value="TSP1"/>
    <property type="match status" value="1"/>
</dbReference>
<gene>
    <name evidence="5" type="ORF">J437_LFUL005671</name>
</gene>
<feature type="domain" description="Spondin-like TSP1" evidence="4">
    <location>
        <begin position="5"/>
        <end position="54"/>
    </location>
</feature>
<evidence type="ECO:0000313" key="6">
    <source>
        <dbReference type="Proteomes" id="UP000792457"/>
    </source>
</evidence>
<evidence type="ECO:0000256" key="2">
    <source>
        <dbReference type="ARBA" id="ARBA00023157"/>
    </source>
</evidence>
<accession>A0A8K0K256</accession>
<sequence length="134" mass="14986">MVVDCEVSEWGPWSECDAGCGPGRMTRSRSVIRFPENGGRHCPSLVQKRGCQGTIRCGPHSPRSAIKDLLNSAQLRKSPSKCSTCKSYIYGELYQDKDNKKSCSPETILYSEIFALNIADISQDIEWKIERALL</sequence>
<name>A0A8K0K256_LADFU</name>
<keyword evidence="6" id="KW-1185">Reference proteome</keyword>
<keyword evidence="3" id="KW-0325">Glycoprotein</keyword>
<dbReference type="PROSITE" id="PS50092">
    <property type="entry name" value="TSP1"/>
    <property type="match status" value="1"/>
</dbReference>
<dbReference type="OrthoDB" id="98591at2759"/>
<dbReference type="Gene3D" id="2.20.100.10">
    <property type="entry name" value="Thrombospondin type-1 (TSP1) repeat"/>
    <property type="match status" value="1"/>
</dbReference>
<evidence type="ECO:0000256" key="1">
    <source>
        <dbReference type="ARBA" id="ARBA00022729"/>
    </source>
</evidence>
<dbReference type="EMBL" id="KZ308304">
    <property type="protein sequence ID" value="KAG8226914.1"/>
    <property type="molecule type" value="Genomic_DNA"/>
</dbReference>
<keyword evidence="2" id="KW-1015">Disulfide bond</keyword>
<dbReference type="AlphaFoldDB" id="A0A8K0K256"/>
<dbReference type="Pfam" id="PF19028">
    <property type="entry name" value="TSP1_spondin"/>
    <property type="match status" value="1"/>
</dbReference>
<keyword evidence="1" id="KW-0732">Signal</keyword>
<dbReference type="FunFam" id="2.20.100.10:FF:000120">
    <property type="entry name" value="Thrombospondin, type I, domain-containing 7Ab"/>
    <property type="match status" value="1"/>
</dbReference>
<reference evidence="5" key="2">
    <citation type="submission" date="2017-10" db="EMBL/GenBank/DDBJ databases">
        <title>Ladona fulva Genome sequencing and assembly.</title>
        <authorList>
            <person name="Murali S."/>
            <person name="Richards S."/>
            <person name="Bandaranaike D."/>
            <person name="Bellair M."/>
            <person name="Blankenburg K."/>
            <person name="Chao H."/>
            <person name="Dinh H."/>
            <person name="Doddapaneni H."/>
            <person name="Dugan-Rocha S."/>
            <person name="Elkadiri S."/>
            <person name="Gnanaolivu R."/>
            <person name="Hernandez B."/>
            <person name="Skinner E."/>
            <person name="Javaid M."/>
            <person name="Lee S."/>
            <person name="Li M."/>
            <person name="Ming W."/>
            <person name="Munidasa M."/>
            <person name="Muniz J."/>
            <person name="Nguyen L."/>
            <person name="Hughes D."/>
            <person name="Osuji N."/>
            <person name="Pu L.-L."/>
            <person name="Puazo M."/>
            <person name="Qu C."/>
            <person name="Quiroz J."/>
            <person name="Raj R."/>
            <person name="Weissenberger G."/>
            <person name="Xin Y."/>
            <person name="Zou X."/>
            <person name="Han Y."/>
            <person name="Worley K."/>
            <person name="Muzny D."/>
            <person name="Gibbs R."/>
        </authorList>
    </citation>
    <scope>NUCLEOTIDE SEQUENCE</scope>
    <source>
        <strain evidence="5">Sampled in the wild</strain>
    </source>
</reference>
<reference evidence="5" key="1">
    <citation type="submission" date="2013-04" db="EMBL/GenBank/DDBJ databases">
        <authorList>
            <person name="Qu J."/>
            <person name="Murali S.C."/>
            <person name="Bandaranaike D."/>
            <person name="Bellair M."/>
            <person name="Blankenburg K."/>
            <person name="Chao H."/>
            <person name="Dinh H."/>
            <person name="Doddapaneni H."/>
            <person name="Downs B."/>
            <person name="Dugan-Rocha S."/>
            <person name="Elkadiri S."/>
            <person name="Gnanaolivu R.D."/>
            <person name="Hernandez B."/>
            <person name="Javaid M."/>
            <person name="Jayaseelan J.C."/>
            <person name="Lee S."/>
            <person name="Li M."/>
            <person name="Ming W."/>
            <person name="Munidasa M."/>
            <person name="Muniz J."/>
            <person name="Nguyen L."/>
            <person name="Ongeri F."/>
            <person name="Osuji N."/>
            <person name="Pu L.-L."/>
            <person name="Puazo M."/>
            <person name="Qu C."/>
            <person name="Quiroz J."/>
            <person name="Raj R."/>
            <person name="Weissenberger G."/>
            <person name="Xin Y."/>
            <person name="Zou X."/>
            <person name="Han Y."/>
            <person name="Richards S."/>
            <person name="Worley K."/>
            <person name="Muzny D."/>
            <person name="Gibbs R."/>
        </authorList>
    </citation>
    <scope>NUCLEOTIDE SEQUENCE</scope>
    <source>
        <strain evidence="5">Sampled in the wild</strain>
    </source>
</reference>
<organism evidence="5 6">
    <name type="scientific">Ladona fulva</name>
    <name type="common">Scarce chaser dragonfly</name>
    <name type="synonym">Libellula fulva</name>
    <dbReference type="NCBI Taxonomy" id="123851"/>
    <lineage>
        <taxon>Eukaryota</taxon>
        <taxon>Metazoa</taxon>
        <taxon>Ecdysozoa</taxon>
        <taxon>Arthropoda</taxon>
        <taxon>Hexapoda</taxon>
        <taxon>Insecta</taxon>
        <taxon>Pterygota</taxon>
        <taxon>Palaeoptera</taxon>
        <taxon>Odonata</taxon>
        <taxon>Epiprocta</taxon>
        <taxon>Anisoptera</taxon>
        <taxon>Libelluloidea</taxon>
        <taxon>Libellulidae</taxon>
        <taxon>Ladona</taxon>
    </lineage>
</organism>
<evidence type="ECO:0000256" key="3">
    <source>
        <dbReference type="ARBA" id="ARBA00023180"/>
    </source>
</evidence>
<dbReference type="Proteomes" id="UP000792457">
    <property type="component" value="Unassembled WGS sequence"/>
</dbReference>
<dbReference type="InterPro" id="IPR000884">
    <property type="entry name" value="TSP1_rpt"/>
</dbReference>
<dbReference type="SUPFAM" id="SSF82895">
    <property type="entry name" value="TSP-1 type 1 repeat"/>
    <property type="match status" value="1"/>
</dbReference>
<dbReference type="PANTHER" id="PTHR20920:SF5">
    <property type="entry name" value="SMB DOMAIN-CONTAINING PROTEIN"/>
    <property type="match status" value="1"/>
</dbReference>
<comment type="caution">
    <text evidence="5">The sequence shown here is derived from an EMBL/GenBank/DDBJ whole genome shotgun (WGS) entry which is preliminary data.</text>
</comment>
<evidence type="ECO:0000259" key="4">
    <source>
        <dbReference type="Pfam" id="PF19028"/>
    </source>
</evidence>